<dbReference type="PROSITE" id="PS50948">
    <property type="entry name" value="PAN"/>
    <property type="match status" value="1"/>
</dbReference>
<protein>
    <recommendedName>
        <fullName evidence="3">Apple domain-containing protein</fullName>
    </recommendedName>
</protein>
<keyword evidence="2" id="KW-0732">Signal</keyword>
<dbReference type="InterPro" id="IPR003609">
    <property type="entry name" value="Pan_app"/>
</dbReference>
<comment type="caution">
    <text evidence="4">The sequence shown here is derived from an EMBL/GenBank/DDBJ whole genome shotgun (WGS) entry which is preliminary data.</text>
</comment>
<sequence length="116" mass="12628">DRGEHLPRAAAVRTEETMTLPAQWLCCLLLTLTCCSVESAQSMFSTHRNLVVSSSYETLIVKTNCACKRHCITSLDCIAASVAPREDGNLDCSLANDSSIDTSSLDPEPDTMTFIK</sequence>
<name>A0AAV2RNB4_MEGNR</name>
<gene>
    <name evidence="4" type="ORF">MNOR_LOCUS26144</name>
</gene>
<accession>A0AAV2RNB4</accession>
<feature type="non-terminal residue" evidence="4">
    <location>
        <position position="1"/>
    </location>
</feature>
<feature type="domain" description="Apple" evidence="3">
    <location>
        <begin position="35"/>
        <end position="116"/>
    </location>
</feature>
<feature type="compositionally biased region" description="Polar residues" evidence="1">
    <location>
        <begin position="96"/>
        <end position="105"/>
    </location>
</feature>
<keyword evidence="5" id="KW-1185">Reference proteome</keyword>
<organism evidence="4 5">
    <name type="scientific">Meganyctiphanes norvegica</name>
    <name type="common">Northern krill</name>
    <name type="synonym">Thysanopoda norvegica</name>
    <dbReference type="NCBI Taxonomy" id="48144"/>
    <lineage>
        <taxon>Eukaryota</taxon>
        <taxon>Metazoa</taxon>
        <taxon>Ecdysozoa</taxon>
        <taxon>Arthropoda</taxon>
        <taxon>Crustacea</taxon>
        <taxon>Multicrustacea</taxon>
        <taxon>Malacostraca</taxon>
        <taxon>Eumalacostraca</taxon>
        <taxon>Eucarida</taxon>
        <taxon>Euphausiacea</taxon>
        <taxon>Euphausiidae</taxon>
        <taxon>Meganyctiphanes</taxon>
    </lineage>
</organism>
<evidence type="ECO:0000256" key="1">
    <source>
        <dbReference type="SAM" id="MobiDB-lite"/>
    </source>
</evidence>
<feature type="chain" id="PRO_5043562075" description="Apple domain-containing protein" evidence="2">
    <location>
        <begin position="40"/>
        <end position="116"/>
    </location>
</feature>
<reference evidence="4 5" key="1">
    <citation type="submission" date="2024-05" db="EMBL/GenBank/DDBJ databases">
        <authorList>
            <person name="Wallberg A."/>
        </authorList>
    </citation>
    <scope>NUCLEOTIDE SEQUENCE [LARGE SCALE GENOMIC DNA]</scope>
</reference>
<proteinExistence type="predicted"/>
<feature type="region of interest" description="Disordered" evidence="1">
    <location>
        <begin position="96"/>
        <end position="116"/>
    </location>
</feature>
<feature type="signal peptide" evidence="2">
    <location>
        <begin position="1"/>
        <end position="39"/>
    </location>
</feature>
<dbReference type="AlphaFoldDB" id="A0AAV2RNB4"/>
<evidence type="ECO:0000313" key="4">
    <source>
        <dbReference type="EMBL" id="CAL4128540.1"/>
    </source>
</evidence>
<evidence type="ECO:0000259" key="3">
    <source>
        <dbReference type="PROSITE" id="PS50948"/>
    </source>
</evidence>
<feature type="non-terminal residue" evidence="4">
    <location>
        <position position="116"/>
    </location>
</feature>
<dbReference type="EMBL" id="CAXKWB010025713">
    <property type="protein sequence ID" value="CAL4128540.1"/>
    <property type="molecule type" value="Genomic_DNA"/>
</dbReference>
<evidence type="ECO:0000313" key="5">
    <source>
        <dbReference type="Proteomes" id="UP001497623"/>
    </source>
</evidence>
<dbReference type="Proteomes" id="UP001497623">
    <property type="component" value="Unassembled WGS sequence"/>
</dbReference>
<evidence type="ECO:0000256" key="2">
    <source>
        <dbReference type="SAM" id="SignalP"/>
    </source>
</evidence>